<dbReference type="InterPro" id="IPR008162">
    <property type="entry name" value="Pyrophosphatase"/>
</dbReference>
<evidence type="ECO:0000256" key="3">
    <source>
        <dbReference type="ARBA" id="ARBA00022801"/>
    </source>
</evidence>
<dbReference type="SUPFAM" id="SSF50324">
    <property type="entry name" value="Inorganic pyrophosphatase"/>
    <property type="match status" value="1"/>
</dbReference>
<feature type="binding site" evidence="5">
    <location>
        <position position="57"/>
    </location>
    <ligand>
        <name>Mg(2+)</name>
        <dbReference type="ChEBI" id="CHEBI:18420"/>
        <label>2</label>
    </ligand>
</feature>
<feature type="binding site" evidence="5">
    <location>
        <position position="90"/>
    </location>
    <ligand>
        <name>Mg(2+)</name>
        <dbReference type="ChEBI" id="CHEBI:18420"/>
        <label>3</label>
    </ligand>
</feature>
<evidence type="ECO:0000256" key="4">
    <source>
        <dbReference type="ARBA" id="ARBA00022842"/>
    </source>
</evidence>
<keyword evidence="3 5" id="KW-0378">Hydrolase</keyword>
<feature type="compositionally biased region" description="Acidic residues" evidence="6">
    <location>
        <begin position="175"/>
        <end position="191"/>
    </location>
</feature>
<name>A0ABV0IFN8_9MICC</name>
<feature type="binding site" evidence="5">
    <location>
        <position position="8"/>
    </location>
    <ligand>
        <name>Mg(2+)</name>
        <dbReference type="ChEBI" id="CHEBI:18420"/>
        <label>2</label>
    </ligand>
</feature>
<evidence type="ECO:0000256" key="2">
    <source>
        <dbReference type="ARBA" id="ARBA00022723"/>
    </source>
</evidence>
<dbReference type="Proteomes" id="UP001484097">
    <property type="component" value="Unassembled WGS sequence"/>
</dbReference>
<feature type="binding site" evidence="5">
    <location>
        <position position="126"/>
    </location>
    <ligand>
        <name>substrate</name>
    </ligand>
</feature>
<feature type="compositionally biased region" description="Basic and acidic residues" evidence="6">
    <location>
        <begin position="155"/>
        <end position="174"/>
    </location>
</feature>
<evidence type="ECO:0000256" key="1">
    <source>
        <dbReference type="ARBA" id="ARBA00001946"/>
    </source>
</evidence>
<feature type="region of interest" description="Disordered" evidence="6">
    <location>
        <begin position="154"/>
        <end position="197"/>
    </location>
</feature>
<dbReference type="EMBL" id="JBDXMX010000002">
    <property type="protein sequence ID" value="MEO9246975.1"/>
    <property type="molecule type" value="Genomic_DNA"/>
</dbReference>
<sequence>MNHDVTIEIPAASRVKYEYDHETGRLRLDRVLFTSMQYPTHYGYFENTLGEDGDPLDALVYLPGFDLVPGVIVEARPIGVFNMTDDGGGDAKLLCVPADKRFDHLQELEDIDEWLKQEIEHFFTRYKDLEPGKWVKADGWEGRGAAEAELAASIERFDAAGEHTPSDEPQGRDVETEEAEPAAEEGTETDEPQGRSA</sequence>
<dbReference type="InterPro" id="IPR036649">
    <property type="entry name" value="Pyrophosphatase_sf"/>
</dbReference>
<dbReference type="EC" id="3.6.1.1" evidence="5"/>
<keyword evidence="4 5" id="KW-0460">Magnesium</keyword>
<dbReference type="Pfam" id="PF00719">
    <property type="entry name" value="Pyrophosphatase"/>
    <property type="match status" value="1"/>
</dbReference>
<gene>
    <name evidence="5" type="primary">ppa</name>
    <name evidence="7" type="ORF">ABDK96_04715</name>
</gene>
<feature type="binding site" evidence="5">
    <location>
        <position position="52"/>
    </location>
    <ligand>
        <name>Mg(2+)</name>
        <dbReference type="ChEBI" id="CHEBI:18420"/>
        <label>1</label>
    </ligand>
</feature>
<keyword evidence="5" id="KW-0963">Cytoplasm</keyword>
<evidence type="ECO:0000256" key="5">
    <source>
        <dbReference type="HAMAP-Rule" id="MF_00209"/>
    </source>
</evidence>
<feature type="binding site" evidence="5">
    <location>
        <position position="42"/>
    </location>
    <ligand>
        <name>substrate</name>
    </ligand>
</feature>
<feature type="binding site" evidence="5">
    <location>
        <position position="90"/>
    </location>
    <ligand>
        <name>Mg(2+)</name>
        <dbReference type="ChEBI" id="CHEBI:18420"/>
        <label>1</label>
    </ligand>
</feature>
<feature type="binding site" evidence="5">
    <location>
        <position position="30"/>
    </location>
    <ligand>
        <name>substrate</name>
    </ligand>
</feature>
<feature type="active site" description="Proton acceptor" evidence="5">
    <location>
        <position position="90"/>
    </location>
</feature>
<feature type="binding site" evidence="5">
    <location>
        <position position="57"/>
    </location>
    <ligand>
        <name>Mg(2+)</name>
        <dbReference type="ChEBI" id="CHEBI:18420"/>
        <label>1</label>
    </ligand>
</feature>
<feature type="binding site" evidence="5">
    <location>
        <position position="85"/>
    </location>
    <ligand>
        <name>Mg(2+)</name>
        <dbReference type="ChEBI" id="CHEBI:18420"/>
        <label>3</label>
    </ligand>
</feature>
<comment type="caution">
    <text evidence="7">The sequence shown here is derived from an EMBL/GenBank/DDBJ whole genome shotgun (WGS) entry which is preliminary data.</text>
</comment>
<comment type="cofactor">
    <cofactor evidence="1 5">
        <name>Mg(2+)</name>
        <dbReference type="ChEBI" id="CHEBI:18420"/>
    </cofactor>
</comment>
<proteinExistence type="inferred from homology"/>
<comment type="similarity">
    <text evidence="5">Belongs to the PPase family.</text>
</comment>
<keyword evidence="8" id="KW-1185">Reference proteome</keyword>
<dbReference type="RefSeq" id="WP_309814266.1">
    <property type="nucleotide sequence ID" value="NZ_JBDXMX010000002.1"/>
</dbReference>
<feature type="binding site" evidence="5">
    <location>
        <position position="16"/>
    </location>
    <ligand>
        <name>substrate</name>
    </ligand>
</feature>
<dbReference type="CDD" id="cd00412">
    <property type="entry name" value="pyrophosphatase"/>
    <property type="match status" value="1"/>
</dbReference>
<dbReference type="HAMAP" id="MF_00209">
    <property type="entry name" value="Inorganic_PPase"/>
    <property type="match status" value="1"/>
</dbReference>
<comment type="subcellular location">
    <subcellularLocation>
        <location evidence="5">Cytoplasm</location>
    </subcellularLocation>
</comment>
<reference evidence="7 8" key="1">
    <citation type="submission" date="2024-05" db="EMBL/GenBank/DDBJ databases">
        <authorList>
            <person name="Yi C."/>
        </authorList>
    </citation>
    <scope>NUCLEOTIDE SEQUENCE [LARGE SCALE GENOMIC DNA]</scope>
    <source>
        <strain evidence="7 8">XS13</strain>
    </source>
</reference>
<dbReference type="Gene3D" id="3.90.80.10">
    <property type="entry name" value="Inorganic pyrophosphatase"/>
    <property type="match status" value="1"/>
</dbReference>
<comment type="subunit">
    <text evidence="5">Homohexamer.</text>
</comment>
<protein>
    <recommendedName>
        <fullName evidence="5">Inorganic pyrophosphatase</fullName>
        <ecNumber evidence="5">3.6.1.1</ecNumber>
    </recommendedName>
    <alternativeName>
        <fullName evidence="5">Pyrophosphate phospho-hydrolase</fullName>
        <shortName evidence="5">PPase</shortName>
    </alternativeName>
</protein>
<dbReference type="PROSITE" id="PS00387">
    <property type="entry name" value="PPASE"/>
    <property type="match status" value="1"/>
</dbReference>
<evidence type="ECO:0000313" key="7">
    <source>
        <dbReference type="EMBL" id="MEO9246975.1"/>
    </source>
</evidence>
<comment type="catalytic activity">
    <reaction evidence="5">
        <text>diphosphate + H2O = 2 phosphate + H(+)</text>
        <dbReference type="Rhea" id="RHEA:24576"/>
        <dbReference type="ChEBI" id="CHEBI:15377"/>
        <dbReference type="ChEBI" id="CHEBI:15378"/>
        <dbReference type="ChEBI" id="CHEBI:33019"/>
        <dbReference type="ChEBI" id="CHEBI:43474"/>
        <dbReference type="EC" id="3.6.1.1"/>
    </reaction>
</comment>
<evidence type="ECO:0000256" key="6">
    <source>
        <dbReference type="SAM" id="MobiDB-lite"/>
    </source>
</evidence>
<dbReference type="PANTHER" id="PTHR10286">
    <property type="entry name" value="INORGANIC PYROPHOSPHATASE"/>
    <property type="match status" value="1"/>
</dbReference>
<accession>A0ABV0IFN8</accession>
<keyword evidence="2 5" id="KW-0479">Metal-binding</keyword>
<evidence type="ECO:0000313" key="8">
    <source>
        <dbReference type="Proteomes" id="UP001484097"/>
    </source>
</evidence>
<comment type="function">
    <text evidence="5">Catalyzes the hydrolysis of inorganic pyrophosphate (PPi) forming two phosphate ions.</text>
</comment>
<organism evidence="7 8">
    <name type="scientific">Citricoccus nitrophenolicus</name>
    <dbReference type="NCBI Taxonomy" id="863575"/>
    <lineage>
        <taxon>Bacteria</taxon>
        <taxon>Bacillati</taxon>
        <taxon>Actinomycetota</taxon>
        <taxon>Actinomycetes</taxon>
        <taxon>Micrococcales</taxon>
        <taxon>Micrococcaceae</taxon>
        <taxon>Citricoccus</taxon>
    </lineage>
</organism>